<dbReference type="SUPFAM" id="SSF52402">
    <property type="entry name" value="Adenine nucleotide alpha hydrolases-like"/>
    <property type="match status" value="2"/>
</dbReference>
<proteinExistence type="inferred from homology"/>
<feature type="domain" description="UspA" evidence="5">
    <location>
        <begin position="174"/>
        <end position="299"/>
    </location>
</feature>
<evidence type="ECO:0000256" key="2">
    <source>
        <dbReference type="ARBA" id="ARBA00008791"/>
    </source>
</evidence>
<comment type="subcellular location">
    <subcellularLocation>
        <location evidence="1">Cytoplasm</location>
    </subcellularLocation>
</comment>
<dbReference type="AlphaFoldDB" id="A0A094JH05"/>
<dbReference type="Proteomes" id="UP000054363">
    <property type="component" value="Unassembled WGS sequence"/>
</dbReference>
<sequence>MGCVNKILAVLDADSQQQKALNRALHLARLSGAKLTLLLSIYDFSYEMTTMLAAEERDTMRDSLINDRKVWIDDLLEDYNTRDIDIRIEVVWHNRPFEAIIETAIKGDYDVIIKATHQREGIANLFFTPTDWHLLRKAPCLVLLVKEHDWPEHGKILAAIHTTGEQEHHQSLNQRITEAAQEFAGWLQSDVHLVNAYPGAPVTIAAEIPEFDTGSYRESLKESHRQALAEHGEKFSIPSANQHVHEGLPEQVVPELAEELDAELVVLGTIGRTGFSAALLGNTAEHVIERLNCDLLAVKPEGFQSPVKV</sequence>
<dbReference type="EMBL" id="JPER01000001">
    <property type="protein sequence ID" value="KFZ31816.1"/>
    <property type="molecule type" value="Genomic_DNA"/>
</dbReference>
<feature type="domain" description="UspA" evidence="5">
    <location>
        <begin position="5"/>
        <end position="146"/>
    </location>
</feature>
<dbReference type="CDD" id="cd23660">
    <property type="entry name" value="USP-E_repeat2"/>
    <property type="match status" value="1"/>
</dbReference>
<reference evidence="6 7" key="1">
    <citation type="submission" date="2014-06" db="EMBL/GenBank/DDBJ databases">
        <title>The draft genome sequence of Idiomarina salinarum ISL-52.</title>
        <authorList>
            <person name="Du J."/>
            <person name="Shao Z."/>
        </authorList>
    </citation>
    <scope>NUCLEOTIDE SEQUENCE [LARGE SCALE GENOMIC DNA]</scope>
    <source>
        <strain evidence="6 7">ISL-52</strain>
    </source>
</reference>
<protein>
    <submittedName>
        <fullName evidence="6">Universal stress protein UspE</fullName>
    </submittedName>
</protein>
<dbReference type="eggNOG" id="COG0589">
    <property type="taxonomic scope" value="Bacteria"/>
</dbReference>
<gene>
    <name evidence="6" type="ORF">IDSA_03790</name>
</gene>
<accession>A0A094JH05</accession>
<dbReference type="GO" id="GO:0005737">
    <property type="term" value="C:cytoplasm"/>
    <property type="evidence" value="ECO:0007669"/>
    <property type="project" value="UniProtKB-SubCell"/>
</dbReference>
<dbReference type="NCBIfam" id="NF008380">
    <property type="entry name" value="PRK11175.1"/>
    <property type="match status" value="1"/>
</dbReference>
<comment type="caution">
    <text evidence="6">The sequence shown here is derived from an EMBL/GenBank/DDBJ whole genome shotgun (WGS) entry which is preliminary data.</text>
</comment>
<evidence type="ECO:0000313" key="6">
    <source>
        <dbReference type="EMBL" id="KFZ31816.1"/>
    </source>
</evidence>
<keyword evidence="7" id="KW-1185">Reference proteome</keyword>
<evidence type="ECO:0000313" key="7">
    <source>
        <dbReference type="Proteomes" id="UP000054363"/>
    </source>
</evidence>
<comment type="similarity">
    <text evidence="2">Belongs to the universal stress protein A family.</text>
</comment>
<dbReference type="Gene3D" id="3.40.50.12370">
    <property type="match status" value="1"/>
</dbReference>
<evidence type="ECO:0000256" key="1">
    <source>
        <dbReference type="ARBA" id="ARBA00004496"/>
    </source>
</evidence>
<evidence type="ECO:0000256" key="3">
    <source>
        <dbReference type="ARBA" id="ARBA00022490"/>
    </source>
</evidence>
<evidence type="ECO:0000256" key="4">
    <source>
        <dbReference type="ARBA" id="ARBA00037131"/>
    </source>
</evidence>
<dbReference type="RefSeq" id="WP_034774333.1">
    <property type="nucleotide sequence ID" value="NZ_JPER01000001.1"/>
</dbReference>
<dbReference type="PANTHER" id="PTHR47892:SF1">
    <property type="entry name" value="UNIVERSAL STRESS PROTEIN E"/>
    <property type="match status" value="1"/>
</dbReference>
<dbReference type="Pfam" id="PF00582">
    <property type="entry name" value="Usp"/>
    <property type="match status" value="2"/>
</dbReference>
<dbReference type="InterPro" id="IPR006016">
    <property type="entry name" value="UspA"/>
</dbReference>
<comment type="function">
    <text evidence="4">Required for resistance to DNA-damaging agents.</text>
</comment>
<dbReference type="PANTHER" id="PTHR47892">
    <property type="entry name" value="UNIVERSAL STRESS PROTEIN E"/>
    <property type="match status" value="1"/>
</dbReference>
<dbReference type="OrthoDB" id="239260at2"/>
<dbReference type="STRING" id="435908.IDSA_03790"/>
<organism evidence="6 7">
    <name type="scientific">Pseudidiomarina salinarum</name>
    <dbReference type="NCBI Taxonomy" id="435908"/>
    <lineage>
        <taxon>Bacteria</taxon>
        <taxon>Pseudomonadati</taxon>
        <taxon>Pseudomonadota</taxon>
        <taxon>Gammaproteobacteria</taxon>
        <taxon>Alteromonadales</taxon>
        <taxon>Idiomarinaceae</taxon>
        <taxon>Pseudidiomarina</taxon>
    </lineage>
</organism>
<name>A0A094JH05_9GAMM</name>
<evidence type="ECO:0000259" key="5">
    <source>
        <dbReference type="Pfam" id="PF00582"/>
    </source>
</evidence>
<keyword evidence="3" id="KW-0963">Cytoplasm</keyword>